<dbReference type="RefSeq" id="WP_309724602.1">
    <property type="nucleotide sequence ID" value="NZ_JARWAM010000016.1"/>
</dbReference>
<evidence type="ECO:0000259" key="1">
    <source>
        <dbReference type="Pfam" id="PF08241"/>
    </source>
</evidence>
<keyword evidence="3" id="KW-1185">Reference proteome</keyword>
<dbReference type="Pfam" id="PF08241">
    <property type="entry name" value="Methyltransf_11"/>
    <property type="match status" value="1"/>
</dbReference>
<comment type="caution">
    <text evidence="2">The sequence shown here is derived from an EMBL/GenBank/DDBJ whole genome shotgun (WGS) entry which is preliminary data.</text>
</comment>
<dbReference type="Proteomes" id="UP001251374">
    <property type="component" value="Unassembled WGS sequence"/>
</dbReference>
<dbReference type="GO" id="GO:0008168">
    <property type="term" value="F:methyltransferase activity"/>
    <property type="evidence" value="ECO:0007669"/>
    <property type="project" value="UniProtKB-KW"/>
</dbReference>
<protein>
    <submittedName>
        <fullName evidence="2">Methyltransferase domain-containing protein</fullName>
    </submittedName>
</protein>
<name>A0ABU1HIM4_9GAMM</name>
<dbReference type="PANTHER" id="PTHR43591">
    <property type="entry name" value="METHYLTRANSFERASE"/>
    <property type="match status" value="1"/>
</dbReference>
<dbReference type="InterPro" id="IPR013216">
    <property type="entry name" value="Methyltransf_11"/>
</dbReference>
<dbReference type="EMBL" id="JARWAM010000016">
    <property type="protein sequence ID" value="MDR5907333.1"/>
    <property type="molecule type" value="Genomic_DNA"/>
</dbReference>
<proteinExistence type="predicted"/>
<dbReference type="CDD" id="cd02440">
    <property type="entry name" value="AdoMet_MTases"/>
    <property type="match status" value="1"/>
</dbReference>
<dbReference type="GO" id="GO:0032259">
    <property type="term" value="P:methylation"/>
    <property type="evidence" value="ECO:0007669"/>
    <property type="project" value="UniProtKB-KW"/>
</dbReference>
<dbReference type="Gene3D" id="3.40.50.150">
    <property type="entry name" value="Vaccinia Virus protein VP39"/>
    <property type="match status" value="1"/>
</dbReference>
<keyword evidence="2" id="KW-0808">Transferase</keyword>
<feature type="domain" description="Methyltransferase type 11" evidence="1">
    <location>
        <begin position="51"/>
        <end position="154"/>
    </location>
</feature>
<dbReference type="InterPro" id="IPR029063">
    <property type="entry name" value="SAM-dependent_MTases_sf"/>
</dbReference>
<evidence type="ECO:0000313" key="2">
    <source>
        <dbReference type="EMBL" id="MDR5907333.1"/>
    </source>
</evidence>
<dbReference type="SUPFAM" id="SSF53335">
    <property type="entry name" value="S-adenosyl-L-methionine-dependent methyltransferases"/>
    <property type="match status" value="1"/>
</dbReference>
<keyword evidence="2" id="KW-0489">Methyltransferase</keyword>
<sequence>MPAPVAAPSWQRNVAQSFSRAAPRYLALAGAQQQMGEALWQHLPRRATSILDLGCGPGHWTLRLATHYRTIALGLDLAPGMLAEAQCRYLDHQRRHLQRGQRCHWLCGDAARLPLANASLDLVFSNLALQWCPNLDQTFRELHRALAPGGTALINTLAPGTLAEVAEAWPRPGAVLDFAAPARVVAVCRSAGLGVVVEQVTERFHYPDFGAVMASIKGVGAQRPAPPGQAPLTRRDLQCARQRYERFRETAGLPVTYQRLTLILQRGPRPAPPSETCP</sequence>
<evidence type="ECO:0000313" key="3">
    <source>
        <dbReference type="Proteomes" id="UP001251374"/>
    </source>
</evidence>
<dbReference type="PANTHER" id="PTHR43591:SF24">
    <property type="entry name" value="2-METHOXY-6-POLYPRENYL-1,4-BENZOQUINOL METHYLASE, MITOCHONDRIAL"/>
    <property type="match status" value="1"/>
</dbReference>
<reference evidence="2 3" key="1">
    <citation type="submission" date="2023-04" db="EMBL/GenBank/DDBJ databases">
        <title>A long-awaited taxogenomic arrangement of the family Halomonadaceae.</title>
        <authorList>
            <person name="De La Haba R."/>
            <person name="Chuvochina M."/>
            <person name="Wittouck S."/>
            <person name="Arahal D.R."/>
            <person name="Sanchez-Porro C."/>
            <person name="Hugenholtz P."/>
            <person name="Ventosa A."/>
        </authorList>
    </citation>
    <scope>NUCLEOTIDE SEQUENCE [LARGE SCALE GENOMIC DNA]</scope>
    <source>
        <strain evidence="2 3">DSM 26770</strain>
    </source>
</reference>
<accession>A0ABU1HIM4</accession>
<organism evidence="2 3">
    <name type="scientific">Franzmannia qiaohouensis</name>
    <dbReference type="NCBI Taxonomy" id="1329370"/>
    <lineage>
        <taxon>Bacteria</taxon>
        <taxon>Pseudomonadati</taxon>
        <taxon>Pseudomonadota</taxon>
        <taxon>Gammaproteobacteria</taxon>
        <taxon>Oceanospirillales</taxon>
        <taxon>Halomonadaceae</taxon>
        <taxon>Franzmannia</taxon>
    </lineage>
</organism>
<gene>
    <name evidence="2" type="ORF">QC821_18795</name>
</gene>